<dbReference type="OrthoDB" id="9810247at2"/>
<dbReference type="AlphaFoldDB" id="A0A0P1IVF3"/>
<gene>
    <name evidence="1" type="ORF">TA5114_03400</name>
</gene>
<evidence type="ECO:0000313" key="2">
    <source>
        <dbReference type="Proteomes" id="UP000051184"/>
    </source>
</evidence>
<protein>
    <submittedName>
        <fullName evidence="1">Methyltransferase domain protein</fullName>
    </submittedName>
</protein>
<dbReference type="PANTHER" id="PTHR43861:SF6">
    <property type="entry name" value="METHYLTRANSFERASE TYPE 11"/>
    <property type="match status" value="1"/>
</dbReference>
<dbReference type="Pfam" id="PF13489">
    <property type="entry name" value="Methyltransf_23"/>
    <property type="match status" value="1"/>
</dbReference>
<dbReference type="CDD" id="cd02440">
    <property type="entry name" value="AdoMet_MTases"/>
    <property type="match status" value="1"/>
</dbReference>
<keyword evidence="2" id="KW-1185">Reference proteome</keyword>
<dbReference type="PANTHER" id="PTHR43861">
    <property type="entry name" value="TRANS-ACONITATE 2-METHYLTRANSFERASE-RELATED"/>
    <property type="match status" value="1"/>
</dbReference>
<sequence>MEQDVYERMNQLEAKHWWFVARRKIIAAVITRFAALDGAANILEAGVGTGGNIAMLQKFGDVHGFEYDESARANANAKTGLPVAYGALPDDVPFHESKFDLICLLDVLEHIEQDAKSLAALSTRLAPTGKILVTVPAYPWLWSQHDVNHHHFRRYTRTTLKIAAKQAGLSVDRISNFNMLLLPLILSVRVLKRLSRSTVSDDKMPGPVFNRLLSTIFASERYLVGRVPMPVGVSIVAVLSRNEC</sequence>
<dbReference type="RefSeq" id="WP_082625975.1">
    <property type="nucleotide sequence ID" value="NZ_CYTO01000024.1"/>
</dbReference>
<keyword evidence="1" id="KW-0489">Methyltransferase</keyword>
<dbReference type="Gene3D" id="3.40.50.150">
    <property type="entry name" value="Vaccinia Virus protein VP39"/>
    <property type="match status" value="1"/>
</dbReference>
<organism evidence="1 2">
    <name type="scientific">Cognatishimia activa</name>
    <dbReference type="NCBI Taxonomy" id="1715691"/>
    <lineage>
        <taxon>Bacteria</taxon>
        <taxon>Pseudomonadati</taxon>
        <taxon>Pseudomonadota</taxon>
        <taxon>Alphaproteobacteria</taxon>
        <taxon>Rhodobacterales</taxon>
        <taxon>Paracoccaceae</taxon>
        <taxon>Cognatishimia</taxon>
    </lineage>
</organism>
<dbReference type="GO" id="GO:0032259">
    <property type="term" value="P:methylation"/>
    <property type="evidence" value="ECO:0007669"/>
    <property type="project" value="UniProtKB-KW"/>
</dbReference>
<name>A0A0P1IVF3_9RHOB</name>
<proteinExistence type="predicted"/>
<dbReference type="SUPFAM" id="SSF53335">
    <property type="entry name" value="S-adenosyl-L-methionine-dependent methyltransferases"/>
    <property type="match status" value="1"/>
</dbReference>
<evidence type="ECO:0000313" key="1">
    <source>
        <dbReference type="EMBL" id="CUK27572.1"/>
    </source>
</evidence>
<dbReference type="EMBL" id="CYUE01000025">
    <property type="protein sequence ID" value="CUK27572.1"/>
    <property type="molecule type" value="Genomic_DNA"/>
</dbReference>
<keyword evidence="1" id="KW-0808">Transferase</keyword>
<dbReference type="Proteomes" id="UP000051184">
    <property type="component" value="Unassembled WGS sequence"/>
</dbReference>
<dbReference type="GO" id="GO:0008168">
    <property type="term" value="F:methyltransferase activity"/>
    <property type="evidence" value="ECO:0007669"/>
    <property type="project" value="UniProtKB-KW"/>
</dbReference>
<dbReference type="STRING" id="1715691.TA5113_02541"/>
<reference evidence="2" key="1">
    <citation type="submission" date="2015-09" db="EMBL/GenBank/DDBJ databases">
        <authorList>
            <person name="Rodrigo-Torres Lidia"/>
            <person name="Arahal R.David."/>
        </authorList>
    </citation>
    <scope>NUCLEOTIDE SEQUENCE [LARGE SCALE GENOMIC DNA]</scope>
    <source>
        <strain evidence="2">CECT 5114</strain>
    </source>
</reference>
<accession>A0A0P1IVF3</accession>
<dbReference type="InterPro" id="IPR029063">
    <property type="entry name" value="SAM-dependent_MTases_sf"/>
</dbReference>